<dbReference type="PANTHER" id="PTHR39206:SF1">
    <property type="entry name" value="SLL8004 PROTEIN"/>
    <property type="match status" value="1"/>
</dbReference>
<reference evidence="1" key="1">
    <citation type="submission" date="2021-12" db="EMBL/GenBank/DDBJ databases">
        <title>Novel species in genus Dyadobacter.</title>
        <authorList>
            <person name="Ma C."/>
        </authorList>
    </citation>
    <scope>NUCLEOTIDE SEQUENCE</scope>
    <source>
        <strain evidence="1">LJ419</strain>
    </source>
</reference>
<dbReference type="InterPro" id="IPR027417">
    <property type="entry name" value="P-loop_NTPase"/>
</dbReference>
<dbReference type="RefSeq" id="WP_234654131.1">
    <property type="nucleotide sequence ID" value="NZ_CP094997.1"/>
</dbReference>
<keyword evidence="2" id="KW-1185">Reference proteome</keyword>
<dbReference type="EMBL" id="JAJTTC010000001">
    <property type="protein sequence ID" value="MCF0061043.1"/>
    <property type="molecule type" value="Genomic_DNA"/>
</dbReference>
<gene>
    <name evidence="1" type="ORF">LXM26_06035</name>
</gene>
<dbReference type="AlphaFoldDB" id="A0A9X1PHT9"/>
<evidence type="ECO:0008006" key="3">
    <source>
        <dbReference type="Google" id="ProtNLM"/>
    </source>
</evidence>
<organism evidence="1 2">
    <name type="scientific">Dyadobacter chenwenxiniae</name>
    <dbReference type="NCBI Taxonomy" id="2906456"/>
    <lineage>
        <taxon>Bacteria</taxon>
        <taxon>Pseudomonadati</taxon>
        <taxon>Bacteroidota</taxon>
        <taxon>Cytophagia</taxon>
        <taxon>Cytophagales</taxon>
        <taxon>Spirosomataceae</taxon>
        <taxon>Dyadobacter</taxon>
    </lineage>
</organism>
<accession>A0A9X1PHT9</accession>
<dbReference type="Gene3D" id="3.40.50.300">
    <property type="entry name" value="P-loop containing nucleotide triphosphate hydrolases"/>
    <property type="match status" value="1"/>
</dbReference>
<evidence type="ECO:0000313" key="2">
    <source>
        <dbReference type="Proteomes" id="UP001139000"/>
    </source>
</evidence>
<dbReference type="SUPFAM" id="SSF52540">
    <property type="entry name" value="P-loop containing nucleoside triphosphate hydrolases"/>
    <property type="match status" value="1"/>
</dbReference>
<dbReference type="Proteomes" id="UP001139000">
    <property type="component" value="Unassembled WGS sequence"/>
</dbReference>
<protein>
    <recommendedName>
        <fullName evidence="3">AAA domain-containing protein</fullName>
    </recommendedName>
</protein>
<evidence type="ECO:0000313" key="1">
    <source>
        <dbReference type="EMBL" id="MCF0061043.1"/>
    </source>
</evidence>
<proteinExistence type="predicted"/>
<name>A0A9X1PHT9_9BACT</name>
<dbReference type="PANTHER" id="PTHR39206">
    <property type="entry name" value="SLL8004 PROTEIN"/>
    <property type="match status" value="1"/>
</dbReference>
<sequence>MNIYFIFIAGPPGIGKSTYGRELVPHHIPIIDHDLAAYQYKKKGFADYSQTASVKVNQFIAQSLANNTDFALELNLGYQSHYDYLLTLSLPKYKNRAFHLILFFTDDVNLCMIRAKARFENGGHLVSNEVIEEMYKNTIPLLKDHLGLFKSISFVSITGSEVEEVTVHNIPLWLINNDLVKYLKA</sequence>
<comment type="caution">
    <text evidence="1">The sequence shown here is derived from an EMBL/GenBank/DDBJ whole genome shotgun (WGS) entry which is preliminary data.</text>
</comment>